<evidence type="ECO:0000256" key="6">
    <source>
        <dbReference type="ARBA" id="ARBA00022679"/>
    </source>
</evidence>
<dbReference type="InterPro" id="IPR050198">
    <property type="entry name" value="Non-receptor_tyrosine_kinases"/>
</dbReference>
<dbReference type="GO" id="GO:0004715">
    <property type="term" value="F:non-membrane spanning protein tyrosine kinase activity"/>
    <property type="evidence" value="ECO:0007669"/>
    <property type="project" value="UniProtKB-EC"/>
</dbReference>
<evidence type="ECO:0000256" key="18">
    <source>
        <dbReference type="PROSITE-ProRule" id="PRU10141"/>
    </source>
</evidence>
<evidence type="ECO:0000313" key="24">
    <source>
        <dbReference type="Ensembl" id="ENSGWIP00000008123.1"/>
    </source>
</evidence>
<dbReference type="EC" id="2.7.10.2" evidence="19"/>
<keyword evidence="11 16" id="KW-0727">SH2 domain</keyword>
<dbReference type="InterPro" id="IPR000980">
    <property type="entry name" value="SH2"/>
</dbReference>
<evidence type="ECO:0000256" key="11">
    <source>
        <dbReference type="ARBA" id="ARBA00022999"/>
    </source>
</evidence>
<comment type="catalytic activity">
    <reaction evidence="15 19">
        <text>L-tyrosyl-[protein] + ATP = O-phospho-L-tyrosyl-[protein] + ADP + H(+)</text>
        <dbReference type="Rhea" id="RHEA:10596"/>
        <dbReference type="Rhea" id="RHEA-COMP:10136"/>
        <dbReference type="Rhea" id="RHEA-COMP:20101"/>
        <dbReference type="ChEBI" id="CHEBI:15378"/>
        <dbReference type="ChEBI" id="CHEBI:30616"/>
        <dbReference type="ChEBI" id="CHEBI:46858"/>
        <dbReference type="ChEBI" id="CHEBI:61978"/>
        <dbReference type="ChEBI" id="CHEBI:456216"/>
        <dbReference type="EC" id="2.7.10.2"/>
    </reaction>
</comment>
<keyword evidence="14" id="KW-0449">Lipoprotein</keyword>
<feature type="region of interest" description="Disordered" evidence="20">
    <location>
        <begin position="20"/>
        <end position="52"/>
    </location>
</feature>
<proteinExistence type="inferred from homology"/>
<dbReference type="Gene3D" id="1.10.510.10">
    <property type="entry name" value="Transferase(Phosphotransferase) domain 1"/>
    <property type="match status" value="1"/>
</dbReference>
<evidence type="ECO:0000256" key="16">
    <source>
        <dbReference type="PROSITE-ProRule" id="PRU00191"/>
    </source>
</evidence>
<keyword evidence="4" id="KW-0963">Cytoplasm</keyword>
<reference evidence="24" key="1">
    <citation type="submission" date="2020-06" db="EMBL/GenBank/DDBJ databases">
        <authorList>
            <consortium name="Wellcome Sanger Institute Data Sharing"/>
        </authorList>
    </citation>
    <scope>NUCLEOTIDE SEQUENCE [LARGE SCALE GENOMIC DNA]</scope>
</reference>
<evidence type="ECO:0000256" key="19">
    <source>
        <dbReference type="RuleBase" id="RU362096"/>
    </source>
</evidence>
<dbReference type="SMART" id="SM00219">
    <property type="entry name" value="TyrKc"/>
    <property type="match status" value="1"/>
</dbReference>
<reference evidence="24" key="3">
    <citation type="submission" date="2025-09" db="UniProtKB">
        <authorList>
            <consortium name="Ensembl"/>
        </authorList>
    </citation>
    <scope>IDENTIFICATION</scope>
</reference>
<protein>
    <recommendedName>
        <fullName evidence="19">Tyrosine-protein kinase</fullName>
        <ecNumber evidence="19">2.7.10.2</ecNumber>
    </recommendedName>
</protein>
<dbReference type="Pfam" id="PF07714">
    <property type="entry name" value="PK_Tyr_Ser-Thr"/>
    <property type="match status" value="1"/>
</dbReference>
<feature type="compositionally biased region" description="Basic and acidic residues" evidence="20">
    <location>
        <begin position="20"/>
        <end position="39"/>
    </location>
</feature>
<feature type="domain" description="Protein kinase" evidence="23">
    <location>
        <begin position="237"/>
        <end position="489"/>
    </location>
</feature>
<evidence type="ECO:0000256" key="13">
    <source>
        <dbReference type="ARBA" id="ARBA00023273"/>
    </source>
</evidence>
<dbReference type="SUPFAM" id="SSF50044">
    <property type="entry name" value="SH3-domain"/>
    <property type="match status" value="1"/>
</dbReference>
<evidence type="ECO:0000256" key="20">
    <source>
        <dbReference type="SAM" id="MobiDB-lite"/>
    </source>
</evidence>
<gene>
    <name evidence="24" type="primary">LOC114467274</name>
</gene>
<dbReference type="InterPro" id="IPR017441">
    <property type="entry name" value="Protein_kinase_ATP_BS"/>
</dbReference>
<dbReference type="InterPro" id="IPR001245">
    <property type="entry name" value="Ser-Thr/Tyr_kinase_cat_dom"/>
</dbReference>
<keyword evidence="12 19" id="KW-0829">Tyrosine-protein kinase</keyword>
<dbReference type="PRINTS" id="PR00401">
    <property type="entry name" value="SH2DOMAIN"/>
</dbReference>
<keyword evidence="5" id="KW-0597">Phosphoprotein</keyword>
<evidence type="ECO:0000259" key="21">
    <source>
        <dbReference type="PROSITE" id="PS50001"/>
    </source>
</evidence>
<evidence type="ECO:0000256" key="15">
    <source>
        <dbReference type="ARBA" id="ARBA00051245"/>
    </source>
</evidence>
<evidence type="ECO:0000256" key="9">
    <source>
        <dbReference type="ARBA" id="ARBA00022777"/>
    </source>
</evidence>
<keyword evidence="7" id="KW-0519">Myristate</keyword>
<dbReference type="GO" id="GO:0005524">
    <property type="term" value="F:ATP binding"/>
    <property type="evidence" value="ECO:0007669"/>
    <property type="project" value="UniProtKB-UniRule"/>
</dbReference>
<evidence type="ECO:0000256" key="12">
    <source>
        <dbReference type="ARBA" id="ARBA00023137"/>
    </source>
</evidence>
<dbReference type="PROSITE" id="PS50011">
    <property type="entry name" value="PROTEIN_KINASE_DOM"/>
    <property type="match status" value="1"/>
</dbReference>
<feature type="domain" description="SH2" evidence="21">
    <location>
        <begin position="125"/>
        <end position="227"/>
    </location>
</feature>
<dbReference type="Gene3D" id="2.30.30.40">
    <property type="entry name" value="SH3 Domains"/>
    <property type="match status" value="1"/>
</dbReference>
<dbReference type="InterPro" id="IPR001452">
    <property type="entry name" value="SH3_domain"/>
</dbReference>
<dbReference type="InterPro" id="IPR020635">
    <property type="entry name" value="Tyr_kinase_cat_dom"/>
</dbReference>
<evidence type="ECO:0000256" key="2">
    <source>
        <dbReference type="ARBA" id="ARBA00004496"/>
    </source>
</evidence>
<dbReference type="Pfam" id="PF00018">
    <property type="entry name" value="SH3_1"/>
    <property type="match status" value="1"/>
</dbReference>
<dbReference type="SUPFAM" id="SSF56112">
    <property type="entry name" value="Protein kinase-like (PK-like)"/>
    <property type="match status" value="1"/>
</dbReference>
<feature type="binding site" evidence="18">
    <location>
        <position position="265"/>
    </location>
    <ligand>
        <name>ATP</name>
        <dbReference type="ChEBI" id="CHEBI:30616"/>
    </ligand>
</feature>
<keyword evidence="8 18" id="KW-0547">Nucleotide-binding</keyword>
<evidence type="ECO:0000259" key="23">
    <source>
        <dbReference type="PROSITE" id="PS50011"/>
    </source>
</evidence>
<dbReference type="InterPro" id="IPR036860">
    <property type="entry name" value="SH2_dom_sf"/>
</dbReference>
<dbReference type="GO" id="GO:0005737">
    <property type="term" value="C:cytoplasm"/>
    <property type="evidence" value="ECO:0007669"/>
    <property type="project" value="UniProtKB-SubCell"/>
</dbReference>
<dbReference type="InterPro" id="IPR011009">
    <property type="entry name" value="Kinase-like_dom_sf"/>
</dbReference>
<dbReference type="Ensembl" id="ENSGWIT00000009075.1">
    <property type="protein sequence ID" value="ENSGWIP00000008123.1"/>
    <property type="gene ID" value="ENSGWIG00000004779.1"/>
</dbReference>
<evidence type="ECO:0000256" key="7">
    <source>
        <dbReference type="ARBA" id="ARBA00022707"/>
    </source>
</evidence>
<comment type="subcellular location">
    <subcellularLocation>
        <location evidence="1">Cell projection</location>
        <location evidence="1">Ruffle</location>
    </subcellularLocation>
    <subcellularLocation>
        <location evidence="2">Cytoplasm</location>
    </subcellularLocation>
</comment>
<dbReference type="FunFam" id="3.30.200.20:FF:000053">
    <property type="entry name" value="Tyrosine-protein kinase"/>
    <property type="match status" value="1"/>
</dbReference>
<evidence type="ECO:0000256" key="8">
    <source>
        <dbReference type="ARBA" id="ARBA00022741"/>
    </source>
</evidence>
<evidence type="ECO:0000313" key="25">
    <source>
        <dbReference type="Proteomes" id="UP000694680"/>
    </source>
</evidence>
<dbReference type="FunFam" id="1.10.510.10:FF:000399">
    <property type="entry name" value="Tyrosine-protein kinase"/>
    <property type="match status" value="1"/>
</dbReference>
<evidence type="ECO:0000259" key="22">
    <source>
        <dbReference type="PROSITE" id="PS50002"/>
    </source>
</evidence>
<dbReference type="PRINTS" id="PR00452">
    <property type="entry name" value="SH3DOMAIN"/>
</dbReference>
<dbReference type="Pfam" id="PF00017">
    <property type="entry name" value="SH2"/>
    <property type="match status" value="1"/>
</dbReference>
<comment type="similarity">
    <text evidence="19">Belongs to the protein kinase superfamily. Tyr protein kinase family.</text>
</comment>
<evidence type="ECO:0000256" key="14">
    <source>
        <dbReference type="ARBA" id="ARBA00023288"/>
    </source>
</evidence>
<dbReference type="SMART" id="SM00252">
    <property type="entry name" value="SH2"/>
    <property type="match status" value="1"/>
</dbReference>
<dbReference type="PROSITE" id="PS50002">
    <property type="entry name" value="SH3"/>
    <property type="match status" value="1"/>
</dbReference>
<dbReference type="InterPro" id="IPR036028">
    <property type="entry name" value="SH3-like_dom_sf"/>
</dbReference>
<feature type="domain" description="SH3" evidence="22">
    <location>
        <begin position="55"/>
        <end position="119"/>
    </location>
</feature>
<organism evidence="24 25">
    <name type="scientific">Gouania willdenowi</name>
    <name type="common">Blunt-snouted clingfish</name>
    <name type="synonym">Lepadogaster willdenowi</name>
    <dbReference type="NCBI Taxonomy" id="441366"/>
    <lineage>
        <taxon>Eukaryota</taxon>
        <taxon>Metazoa</taxon>
        <taxon>Chordata</taxon>
        <taxon>Craniata</taxon>
        <taxon>Vertebrata</taxon>
        <taxon>Euteleostomi</taxon>
        <taxon>Actinopterygii</taxon>
        <taxon>Neopterygii</taxon>
        <taxon>Teleostei</taxon>
        <taxon>Neoteleostei</taxon>
        <taxon>Acanthomorphata</taxon>
        <taxon>Ovalentaria</taxon>
        <taxon>Blenniimorphae</taxon>
        <taxon>Blenniiformes</taxon>
        <taxon>Gobiesocoidei</taxon>
        <taxon>Gobiesocidae</taxon>
        <taxon>Gobiesocinae</taxon>
        <taxon>Gouania</taxon>
    </lineage>
</organism>
<dbReference type="SUPFAM" id="SSF55550">
    <property type="entry name" value="SH2 domain"/>
    <property type="match status" value="1"/>
</dbReference>
<dbReference type="Gene3D" id="3.30.200.20">
    <property type="entry name" value="Phosphorylase Kinase, domain 1"/>
    <property type="match status" value="1"/>
</dbReference>
<dbReference type="PRINTS" id="PR00109">
    <property type="entry name" value="TYRKINASE"/>
</dbReference>
<evidence type="ECO:0000256" key="1">
    <source>
        <dbReference type="ARBA" id="ARBA00004466"/>
    </source>
</evidence>
<evidence type="ECO:0000256" key="4">
    <source>
        <dbReference type="ARBA" id="ARBA00022490"/>
    </source>
</evidence>
<keyword evidence="3 17" id="KW-0728">SH3 domain</keyword>
<dbReference type="PANTHER" id="PTHR24418">
    <property type="entry name" value="TYROSINE-PROTEIN KINASE"/>
    <property type="match status" value="1"/>
</dbReference>
<evidence type="ECO:0000256" key="3">
    <source>
        <dbReference type="ARBA" id="ARBA00022443"/>
    </source>
</evidence>
<dbReference type="Gene3D" id="3.30.505.10">
    <property type="entry name" value="SH2 domain"/>
    <property type="match status" value="1"/>
</dbReference>
<keyword evidence="13" id="KW-0966">Cell projection</keyword>
<dbReference type="AlphaFoldDB" id="A0A8C5DU51"/>
<dbReference type="SMART" id="SM00326">
    <property type="entry name" value="SH3"/>
    <property type="match status" value="1"/>
</dbReference>
<keyword evidence="6 19" id="KW-0808">Transferase</keyword>
<dbReference type="InterPro" id="IPR000719">
    <property type="entry name" value="Prot_kinase_dom"/>
</dbReference>
<name>A0A8C5DU51_GOUWI</name>
<dbReference type="PROSITE" id="PS50001">
    <property type="entry name" value="SH2"/>
    <property type="match status" value="1"/>
</dbReference>
<accession>A0A8C5DU51</accession>
<evidence type="ECO:0000256" key="17">
    <source>
        <dbReference type="PROSITE-ProRule" id="PRU00192"/>
    </source>
</evidence>
<keyword evidence="10 18" id="KW-0067">ATP-binding</keyword>
<reference evidence="24" key="2">
    <citation type="submission" date="2025-08" db="UniProtKB">
        <authorList>
            <consortium name="Ensembl"/>
        </authorList>
    </citation>
    <scope>IDENTIFICATION</scope>
</reference>
<sequence length="494" mass="56466">MEECVRKFCPCVRRWFSKDESPDVAAGDRSDGLRADPESGSKPVSDPGSSSLQPASVCIYTALYAYQSAQPEELSFREGDLFKVMSRTGDWWTAQRIDRNGRVMGTGIVPYNYLQRAEALDMQPWFFGIMSRFEAQDLLMLPENLDGAFLIRESEKENIGCVLSVRSGERVKHYKIYNPDSSTYYVEPECSFSSLIDLVENYCSVQHLIIRLGSSCKKKLVALDFPQDEWELPKEDFMLGEQLGSGYFATVYRGSWKNHINVAIKILKSDASMNYKEFQKEVHMLKSLRHRHLISLFAICTSSPPYYIITELMEKGSLLNVLRKERSLDIGSLIDMAAQVADGMLYLEQMNSIHRDLAARNVLVGEDYVCKVADFGLARIIKEPIYMAQDKKIPYKWSAPEAISHGTFSIKSDVWSFGVLFYEIMTNGSIPYPGFNEESYDKVMDGYRMPKPPKCPNPLYEMMLDCWQIEPDKRPDFKSIKFKLESGIYDLEAS</sequence>
<dbReference type="GO" id="GO:0005634">
    <property type="term" value="C:nucleus"/>
    <property type="evidence" value="ECO:0007669"/>
    <property type="project" value="UniProtKB-ARBA"/>
</dbReference>
<evidence type="ECO:0000256" key="10">
    <source>
        <dbReference type="ARBA" id="ARBA00022840"/>
    </source>
</evidence>
<keyword evidence="25" id="KW-1185">Reference proteome</keyword>
<keyword evidence="9 19" id="KW-0418">Kinase</keyword>
<dbReference type="GO" id="GO:0001726">
    <property type="term" value="C:ruffle"/>
    <property type="evidence" value="ECO:0007669"/>
    <property type="project" value="UniProtKB-SubCell"/>
</dbReference>
<evidence type="ECO:0000256" key="5">
    <source>
        <dbReference type="ARBA" id="ARBA00022553"/>
    </source>
</evidence>
<dbReference type="Proteomes" id="UP000694680">
    <property type="component" value="Chromosome 7"/>
</dbReference>
<dbReference type="PROSITE" id="PS00107">
    <property type="entry name" value="PROTEIN_KINASE_ATP"/>
    <property type="match status" value="1"/>
</dbReference>
<dbReference type="FunFam" id="2.30.30.40:FF:000229">
    <property type="entry name" value="Tyrosine-protein kinase"/>
    <property type="match status" value="1"/>
</dbReference>